<reference evidence="1 2" key="1">
    <citation type="journal article" date="2014" name="Nat. Commun.">
        <title>Molecular traces of alternative social organization in a termite genome.</title>
        <authorList>
            <person name="Terrapon N."/>
            <person name="Li C."/>
            <person name="Robertson H.M."/>
            <person name="Ji L."/>
            <person name="Meng X."/>
            <person name="Booth W."/>
            <person name="Chen Z."/>
            <person name="Childers C.P."/>
            <person name="Glastad K.M."/>
            <person name="Gokhale K."/>
            <person name="Gowin J."/>
            <person name="Gronenberg W."/>
            <person name="Hermansen R.A."/>
            <person name="Hu H."/>
            <person name="Hunt B.G."/>
            <person name="Huylmans A.K."/>
            <person name="Khalil S.M."/>
            <person name="Mitchell R.D."/>
            <person name="Munoz-Torres M.C."/>
            <person name="Mustard J.A."/>
            <person name="Pan H."/>
            <person name="Reese J.T."/>
            <person name="Scharf M.E."/>
            <person name="Sun F."/>
            <person name="Vogel H."/>
            <person name="Xiao J."/>
            <person name="Yang W."/>
            <person name="Yang Z."/>
            <person name="Yang Z."/>
            <person name="Zhou J."/>
            <person name="Zhu J."/>
            <person name="Brent C.S."/>
            <person name="Elsik C.G."/>
            <person name="Goodisman M.A."/>
            <person name="Liberles D.A."/>
            <person name="Roe R.M."/>
            <person name="Vargo E.L."/>
            <person name="Vilcinskas A."/>
            <person name="Wang J."/>
            <person name="Bornberg-Bauer E."/>
            <person name="Korb J."/>
            <person name="Zhang G."/>
            <person name="Liebig J."/>
        </authorList>
    </citation>
    <scope>NUCLEOTIDE SEQUENCE [LARGE SCALE GENOMIC DNA]</scope>
    <source>
        <tissue evidence="1">Whole organism</tissue>
    </source>
</reference>
<proteinExistence type="predicted"/>
<evidence type="ECO:0000313" key="1">
    <source>
        <dbReference type="EMBL" id="KDR16590.1"/>
    </source>
</evidence>
<dbReference type="Proteomes" id="UP000027135">
    <property type="component" value="Unassembled WGS sequence"/>
</dbReference>
<dbReference type="AlphaFoldDB" id="A0A067R1A8"/>
<keyword evidence="2" id="KW-1185">Reference proteome</keyword>
<gene>
    <name evidence="1" type="ORF">L798_09906</name>
</gene>
<sequence>MVVTVEGGSFILLHTLQWVSPPSILRITSILSSNAIDVRNFLATHSLLLPDMVALLQFINIKQLLLQNSGRTTTQTRLAHSFQHIQCVNKKRTELIFPYSLIRLNANESP</sequence>
<name>A0A067R1A8_ZOONE</name>
<dbReference type="InParanoid" id="A0A067R1A8"/>
<accession>A0A067R1A8</accession>
<dbReference type="EMBL" id="KK852784">
    <property type="protein sequence ID" value="KDR16590.1"/>
    <property type="molecule type" value="Genomic_DNA"/>
</dbReference>
<protein>
    <submittedName>
        <fullName evidence="1">Uncharacterized protein</fullName>
    </submittedName>
</protein>
<organism evidence="1 2">
    <name type="scientific">Zootermopsis nevadensis</name>
    <name type="common">Dampwood termite</name>
    <dbReference type="NCBI Taxonomy" id="136037"/>
    <lineage>
        <taxon>Eukaryota</taxon>
        <taxon>Metazoa</taxon>
        <taxon>Ecdysozoa</taxon>
        <taxon>Arthropoda</taxon>
        <taxon>Hexapoda</taxon>
        <taxon>Insecta</taxon>
        <taxon>Pterygota</taxon>
        <taxon>Neoptera</taxon>
        <taxon>Polyneoptera</taxon>
        <taxon>Dictyoptera</taxon>
        <taxon>Blattodea</taxon>
        <taxon>Blattoidea</taxon>
        <taxon>Termitoidae</taxon>
        <taxon>Termopsidae</taxon>
        <taxon>Zootermopsis</taxon>
    </lineage>
</organism>
<evidence type="ECO:0000313" key="2">
    <source>
        <dbReference type="Proteomes" id="UP000027135"/>
    </source>
</evidence>